<accession>W1YB90</accession>
<evidence type="ECO:0000259" key="1">
    <source>
        <dbReference type="Pfam" id="PF08275"/>
    </source>
</evidence>
<organism evidence="2">
    <name type="scientific">human gut metagenome</name>
    <dbReference type="NCBI Taxonomy" id="408170"/>
    <lineage>
        <taxon>unclassified sequences</taxon>
        <taxon>metagenomes</taxon>
        <taxon>organismal metagenomes</taxon>
    </lineage>
</organism>
<feature type="domain" description="DNA primase DNAG catalytic core N-terminal" evidence="1">
    <location>
        <begin position="44"/>
        <end position="80"/>
    </location>
</feature>
<reference evidence="2" key="1">
    <citation type="submission" date="2013-12" db="EMBL/GenBank/DDBJ databases">
        <title>A Varibaculum cambriense genome reconstructed from a premature infant gut community with otherwise low bacterial novelty that shifts toward anaerobic metabolism during the third week of life.</title>
        <authorList>
            <person name="Brown C.T."/>
            <person name="Sharon I."/>
            <person name="Thomas B.C."/>
            <person name="Castelle C.J."/>
            <person name="Morowitz M.J."/>
            <person name="Banfield J.F."/>
        </authorList>
    </citation>
    <scope>NUCLEOTIDE SEQUENCE</scope>
</reference>
<dbReference type="AlphaFoldDB" id="W1YB90"/>
<gene>
    <name evidence="2" type="ORF">Q604_UNBC06465G0001</name>
</gene>
<feature type="non-terminal residue" evidence="2">
    <location>
        <position position="80"/>
    </location>
</feature>
<evidence type="ECO:0000313" key="2">
    <source>
        <dbReference type="EMBL" id="ETJ39661.1"/>
    </source>
</evidence>
<dbReference type="InterPro" id="IPR013264">
    <property type="entry name" value="DNAG_N"/>
</dbReference>
<dbReference type="InterPro" id="IPR036188">
    <property type="entry name" value="FAD/NAD-bd_sf"/>
</dbReference>
<feature type="non-terminal residue" evidence="2">
    <location>
        <position position="1"/>
    </location>
</feature>
<proteinExistence type="predicted"/>
<sequence length="80" mass="9238">LVEEMKKSGPTLHTHKIPERLEKLENGAIRITFEDRTSHTVQHVIWATGRTADTNGQGRSSARFRERVMFPIRDKRGRVV</sequence>
<name>W1YB90_9ZZZZ</name>
<protein>
    <submittedName>
        <fullName evidence="2">Glutathione-disulfide reductase</fullName>
    </submittedName>
</protein>
<dbReference type="Pfam" id="PF08275">
    <property type="entry name" value="DNAG_N"/>
    <property type="match status" value="1"/>
</dbReference>
<dbReference type="EMBL" id="AZMM01006465">
    <property type="protein sequence ID" value="ETJ39661.1"/>
    <property type="molecule type" value="Genomic_DNA"/>
</dbReference>
<dbReference type="SUPFAM" id="SSF56731">
    <property type="entry name" value="DNA primase core"/>
    <property type="match status" value="1"/>
</dbReference>
<comment type="caution">
    <text evidence="2">The sequence shown here is derived from an EMBL/GenBank/DDBJ whole genome shotgun (WGS) entry which is preliminary data.</text>
</comment>
<dbReference type="Gene3D" id="3.50.50.60">
    <property type="entry name" value="FAD/NAD(P)-binding domain"/>
    <property type="match status" value="2"/>
</dbReference>
<dbReference type="SUPFAM" id="SSF51905">
    <property type="entry name" value="FAD/NAD(P)-binding domain"/>
    <property type="match status" value="1"/>
</dbReference>